<sequence>MSSIRDNKKPKKQGVHENTKKLPTSDAPTLQARSPKFKLKQKMSREKMQQSSEQRSFDVIDANEEEDVNRVSMYSPDPSPINSPNVSSIPTTHFVPITVFLELESVSQFITAVTMNKNMVITGVKRELMACFMPGDQVSGINEISIWNRTQLDKELGNYPKQDSQKVKLSVLVIRVWNTSCLNKNQLERLSPSLDDRLHYFSVRIYCNNRAAGLCLRSEKKRLLINNVRAKTAISFGLLVGDQLLGINDELLVGNRTKDLYNQAKILMRRARKLEFIEMIACRPILVRSSPAPSVDGELAMKAAAKTVTSTNPEAKQEKKALENLSSLPLEADALEISLRELTLLQQWIKTDSPLPTCEKGNSLLRNVQYPGDQTSCTSERSEYSGRFSSTALDTPRKRGILFRKRNQKTISITEQPETSKVTSDISEETELSKCDPRSGIVSYIKNVFNS</sequence>
<evidence type="ECO:0008006" key="4">
    <source>
        <dbReference type="Google" id="ProtNLM"/>
    </source>
</evidence>
<evidence type="ECO:0000313" key="3">
    <source>
        <dbReference type="Proteomes" id="UP000230233"/>
    </source>
</evidence>
<dbReference type="PANTHER" id="PTHR31327:SF11">
    <property type="entry name" value="PDZ DOMAIN-CONTAINING PROTEIN"/>
    <property type="match status" value="1"/>
</dbReference>
<keyword evidence="3" id="KW-1185">Reference proteome</keyword>
<dbReference type="EMBL" id="PDUG01000001">
    <property type="protein sequence ID" value="PIC51665.1"/>
    <property type="molecule type" value="Genomic_DNA"/>
</dbReference>
<evidence type="ECO:0000313" key="2">
    <source>
        <dbReference type="EMBL" id="PIC51665.1"/>
    </source>
</evidence>
<dbReference type="InterPro" id="IPR040264">
    <property type="entry name" value="T15H9.4-like"/>
</dbReference>
<comment type="caution">
    <text evidence="2">The sequence shown here is derived from an EMBL/GenBank/DDBJ whole genome shotgun (WGS) entry which is preliminary data.</text>
</comment>
<protein>
    <recommendedName>
        <fullName evidence="4">PDZ domain-containing protein</fullName>
    </recommendedName>
</protein>
<accession>A0A2G5VIP2</accession>
<evidence type="ECO:0000256" key="1">
    <source>
        <dbReference type="SAM" id="MobiDB-lite"/>
    </source>
</evidence>
<gene>
    <name evidence="2" type="primary">Cnig_chr_I.g2088</name>
    <name evidence="2" type="ORF">B9Z55_002088</name>
</gene>
<reference evidence="3" key="1">
    <citation type="submission" date="2017-10" db="EMBL/GenBank/DDBJ databases">
        <title>Rapid genome shrinkage in a self-fertile nematode reveals novel sperm competition proteins.</title>
        <authorList>
            <person name="Yin D."/>
            <person name="Schwarz E.M."/>
            <person name="Thomas C.G."/>
            <person name="Felde R.L."/>
            <person name="Korf I.F."/>
            <person name="Cutter A.D."/>
            <person name="Schartner C.M."/>
            <person name="Ralston E.J."/>
            <person name="Meyer B.J."/>
            <person name="Haag E.S."/>
        </authorList>
    </citation>
    <scope>NUCLEOTIDE SEQUENCE [LARGE SCALE GENOMIC DNA]</scope>
    <source>
        <strain evidence="3">JU1422</strain>
    </source>
</reference>
<organism evidence="2 3">
    <name type="scientific">Caenorhabditis nigoni</name>
    <dbReference type="NCBI Taxonomy" id="1611254"/>
    <lineage>
        <taxon>Eukaryota</taxon>
        <taxon>Metazoa</taxon>
        <taxon>Ecdysozoa</taxon>
        <taxon>Nematoda</taxon>
        <taxon>Chromadorea</taxon>
        <taxon>Rhabditida</taxon>
        <taxon>Rhabditina</taxon>
        <taxon>Rhabditomorpha</taxon>
        <taxon>Rhabditoidea</taxon>
        <taxon>Rhabditidae</taxon>
        <taxon>Peloderinae</taxon>
        <taxon>Caenorhabditis</taxon>
    </lineage>
</organism>
<name>A0A2G5VIP2_9PELO</name>
<dbReference type="Proteomes" id="UP000230233">
    <property type="component" value="Chromosome I"/>
</dbReference>
<dbReference type="AlphaFoldDB" id="A0A2G5VIP2"/>
<proteinExistence type="predicted"/>
<feature type="region of interest" description="Disordered" evidence="1">
    <location>
        <begin position="1"/>
        <end position="61"/>
    </location>
</feature>
<dbReference type="OrthoDB" id="5850155at2759"/>
<dbReference type="PANTHER" id="PTHR31327">
    <property type="entry name" value="SPERM MEIOSIS PDZ DOMAIN CONTAINING PROTEINS-RELATED"/>
    <property type="match status" value="1"/>
</dbReference>